<dbReference type="Proteomes" id="UP000694865">
    <property type="component" value="Unplaced"/>
</dbReference>
<feature type="transmembrane region" description="Helical" evidence="1">
    <location>
        <begin position="557"/>
        <end position="575"/>
    </location>
</feature>
<evidence type="ECO:0000256" key="2">
    <source>
        <dbReference type="SAM" id="SignalP"/>
    </source>
</evidence>
<dbReference type="GeneID" id="100369059"/>
<feature type="transmembrane region" description="Helical" evidence="1">
    <location>
        <begin position="477"/>
        <end position="499"/>
    </location>
</feature>
<keyword evidence="4" id="KW-1185">Reference proteome</keyword>
<feature type="transmembrane region" description="Helical" evidence="1">
    <location>
        <begin position="413"/>
        <end position="435"/>
    </location>
</feature>
<reference evidence="5" key="1">
    <citation type="submission" date="2025-08" db="UniProtKB">
        <authorList>
            <consortium name="RefSeq"/>
        </authorList>
    </citation>
    <scope>IDENTIFICATION</scope>
    <source>
        <tissue evidence="5">Testes</tissue>
    </source>
</reference>
<dbReference type="RefSeq" id="XP_002741292.1">
    <property type="nucleotide sequence ID" value="XM_002741246.1"/>
</dbReference>
<keyword evidence="2" id="KW-0732">Signal</keyword>
<sequence>MQFHAFAFKIALLLSSLAVNAQLIQSDRLQPMKGDDMRIYEEELNILRIHNNEILFNRVHETALQHLDDITQLEDVHDTYEFTPFTQQSYENASLACINDTIHYVKDILRGESYAMRMFDSIGKPPAGILEGNYMWVGSSVECRRVVDVQTYNSSFSGKYCIAAFPMSSELVLQPQVELGLCLPDSCDNTDVLVLINAGLGLVPVQGLRASSVICIEESSLSTGAIVMIVVIGVLLYLMAVGTGYDVYVKYLQRDSGTQLPVFTRSNIQNDVRDHAEVSPLLKPEDDQDVEEDVSALLKPVPEENEHYEDTHSVIHDEQRAKTLSPRPGTLVQCILAFSVLENGGKILDTTHASGTLAAIHGVRVLSMWWVILGHSYSSLFGFSDNISVLPEVLKRFTFQAISNATFSVDTFFFLRLTPVYMFIIFFSTYLLPYIGDGPYQAMNSVIEDPCKTNWWTNLLYINNLVPWPGMEQCYGVAWYLANDMQFHVVSPIIIILLVRWRYSGFGLLTVLMGSTLAARVATGVHYDLTSSMNSVLDPNITGGTYFLMSPYMYTKPWTRIGTYLTGMAVGYALVKTECNFKIPRAVNLICWMAAWVVALSVLYGLYGTFHGVELSRGVDILYLTICRVAWSIAIGWLTFACLTGNGDLHIYCGFGDFILFGICCISDGRSAHDEAGKDTVTKRQEHIIGVVSNYASYSFH</sequence>
<accession>A0ABM0H067</accession>
<dbReference type="PANTHER" id="PTHR11161:SF0">
    <property type="entry name" value="O-ACYLTRANSFERASE LIKE PROTEIN"/>
    <property type="match status" value="1"/>
</dbReference>
<feature type="domain" description="Nose resistant-to-fluoxetine protein N-terminal" evidence="3">
    <location>
        <begin position="94"/>
        <end position="217"/>
    </location>
</feature>
<feature type="transmembrane region" description="Helical" evidence="1">
    <location>
        <begin position="225"/>
        <end position="248"/>
    </location>
</feature>
<feature type="signal peptide" evidence="2">
    <location>
        <begin position="1"/>
        <end position="21"/>
    </location>
</feature>
<name>A0ABM0H067_SACKO</name>
<keyword evidence="1" id="KW-1133">Transmembrane helix</keyword>
<keyword evidence="1" id="KW-0472">Membrane</keyword>
<dbReference type="Pfam" id="PF20146">
    <property type="entry name" value="NRF"/>
    <property type="match status" value="1"/>
</dbReference>
<feature type="transmembrane region" description="Helical" evidence="1">
    <location>
        <begin position="506"/>
        <end position="527"/>
    </location>
</feature>
<dbReference type="PANTHER" id="PTHR11161">
    <property type="entry name" value="O-ACYLTRANSFERASE"/>
    <property type="match status" value="1"/>
</dbReference>
<dbReference type="InterPro" id="IPR006621">
    <property type="entry name" value="Nose-resist-to-fluoxetine_N"/>
</dbReference>
<evidence type="ECO:0000256" key="1">
    <source>
        <dbReference type="SAM" id="Phobius"/>
    </source>
</evidence>
<feature type="chain" id="PRO_5045664504" evidence="2">
    <location>
        <begin position="22"/>
        <end position="701"/>
    </location>
</feature>
<dbReference type="SMART" id="SM00703">
    <property type="entry name" value="NRF"/>
    <property type="match status" value="1"/>
</dbReference>
<proteinExistence type="predicted"/>
<evidence type="ECO:0000313" key="5">
    <source>
        <dbReference type="RefSeq" id="XP_002741292.1"/>
    </source>
</evidence>
<feature type="transmembrane region" description="Helical" evidence="1">
    <location>
        <begin position="621"/>
        <end position="643"/>
    </location>
</feature>
<protein>
    <submittedName>
        <fullName evidence="5">Nose resistant to fluoxetine protein 6-like</fullName>
    </submittedName>
</protein>
<feature type="transmembrane region" description="Helical" evidence="1">
    <location>
        <begin position="587"/>
        <end position="609"/>
    </location>
</feature>
<dbReference type="InterPro" id="IPR052728">
    <property type="entry name" value="O2_lipid_transport_reg"/>
</dbReference>
<evidence type="ECO:0000313" key="4">
    <source>
        <dbReference type="Proteomes" id="UP000694865"/>
    </source>
</evidence>
<evidence type="ECO:0000259" key="3">
    <source>
        <dbReference type="SMART" id="SM00703"/>
    </source>
</evidence>
<organism evidence="4 5">
    <name type="scientific">Saccoglossus kowalevskii</name>
    <name type="common">Acorn worm</name>
    <dbReference type="NCBI Taxonomy" id="10224"/>
    <lineage>
        <taxon>Eukaryota</taxon>
        <taxon>Metazoa</taxon>
        <taxon>Hemichordata</taxon>
        <taxon>Enteropneusta</taxon>
        <taxon>Harrimaniidae</taxon>
        <taxon>Saccoglossus</taxon>
    </lineage>
</organism>
<keyword evidence="1" id="KW-0812">Transmembrane</keyword>
<gene>
    <name evidence="5" type="primary">LOC100369059</name>
</gene>